<evidence type="ECO:0000313" key="1">
    <source>
        <dbReference type="EMBL" id="KAK5635236.1"/>
    </source>
</evidence>
<protein>
    <recommendedName>
        <fullName evidence="3">SET domain-containing protein</fullName>
    </recommendedName>
</protein>
<reference evidence="1 2" key="1">
    <citation type="submission" date="2023-10" db="EMBL/GenBank/DDBJ databases">
        <title>Draft genome sequence of Xylaria bambusicola isolate GMP-LS, the root and basal stem rot pathogen of sugarcane in Indonesia.</title>
        <authorList>
            <person name="Selvaraj P."/>
            <person name="Muralishankar V."/>
            <person name="Muruganantham S."/>
            <person name="Sp S."/>
            <person name="Haryani S."/>
            <person name="Lau K.J.X."/>
            <person name="Naqvi N.I."/>
        </authorList>
    </citation>
    <scope>NUCLEOTIDE SEQUENCE [LARGE SCALE GENOMIC DNA]</scope>
    <source>
        <strain evidence="1">GMP-LS</strain>
    </source>
</reference>
<gene>
    <name evidence="1" type="ORF">RRF57_010948</name>
</gene>
<name>A0AAN7UXU5_9PEZI</name>
<dbReference type="InterPro" id="IPR046341">
    <property type="entry name" value="SET_dom_sf"/>
</dbReference>
<dbReference type="AlphaFoldDB" id="A0AAN7UXU5"/>
<keyword evidence="2" id="KW-1185">Reference proteome</keyword>
<dbReference type="Proteomes" id="UP001305414">
    <property type="component" value="Unassembled WGS sequence"/>
</dbReference>
<sequence>MTSGSDDKTKTADLLPAWVNPDLDQLLIVKKVKGDFRSLAESIVDLPAGALFARISGVKRVPKPSWSSVQAGRDLHIELNSNLVYINHSCAPTLEWDMERMEVRVSRHRDLKKGDLLSFFYPSTEFCMAQPFDCWCDAGKDVCLGRISGAASVDPEKLDGYWVNRHIREMLEEASKKTKSHL</sequence>
<proteinExistence type="predicted"/>
<dbReference type="Gene3D" id="2.170.270.10">
    <property type="entry name" value="SET domain"/>
    <property type="match status" value="1"/>
</dbReference>
<accession>A0AAN7UXU5</accession>
<organism evidence="1 2">
    <name type="scientific">Xylaria bambusicola</name>
    <dbReference type="NCBI Taxonomy" id="326684"/>
    <lineage>
        <taxon>Eukaryota</taxon>
        <taxon>Fungi</taxon>
        <taxon>Dikarya</taxon>
        <taxon>Ascomycota</taxon>
        <taxon>Pezizomycotina</taxon>
        <taxon>Sordariomycetes</taxon>
        <taxon>Xylariomycetidae</taxon>
        <taxon>Xylariales</taxon>
        <taxon>Xylariaceae</taxon>
        <taxon>Xylaria</taxon>
    </lineage>
</organism>
<comment type="caution">
    <text evidence="1">The sequence shown here is derived from an EMBL/GenBank/DDBJ whole genome shotgun (WGS) entry which is preliminary data.</text>
</comment>
<evidence type="ECO:0000313" key="2">
    <source>
        <dbReference type="Proteomes" id="UP001305414"/>
    </source>
</evidence>
<dbReference type="InterPro" id="IPR053201">
    <property type="entry name" value="Flavunoidine_N-MTase"/>
</dbReference>
<evidence type="ECO:0008006" key="3">
    <source>
        <dbReference type="Google" id="ProtNLM"/>
    </source>
</evidence>
<dbReference type="SUPFAM" id="SSF82199">
    <property type="entry name" value="SET domain"/>
    <property type="match status" value="1"/>
</dbReference>
<dbReference type="PANTHER" id="PTHR12350">
    <property type="entry name" value="HISTONE-LYSINE N-METHYLTRANSFERASE-RELATED"/>
    <property type="match status" value="1"/>
</dbReference>
<dbReference type="EMBL" id="JAWHQM010000050">
    <property type="protein sequence ID" value="KAK5635236.1"/>
    <property type="molecule type" value="Genomic_DNA"/>
</dbReference>
<dbReference type="PANTHER" id="PTHR12350:SF19">
    <property type="entry name" value="SET DOMAIN-CONTAINING PROTEIN"/>
    <property type="match status" value="1"/>
</dbReference>